<organism evidence="1 2">
    <name type="scientific">Vibrio owensii</name>
    <dbReference type="NCBI Taxonomy" id="696485"/>
    <lineage>
        <taxon>Bacteria</taxon>
        <taxon>Pseudomonadati</taxon>
        <taxon>Pseudomonadota</taxon>
        <taxon>Gammaproteobacteria</taxon>
        <taxon>Vibrionales</taxon>
        <taxon>Vibrionaceae</taxon>
        <taxon>Vibrio</taxon>
    </lineage>
</organism>
<dbReference type="AlphaFoldDB" id="A0AAU9PZF4"/>
<gene>
    <name evidence="1" type="ORF">THF1D04_10525</name>
</gene>
<dbReference type="EMBL" id="CAKMTQ010000001">
    <property type="protein sequence ID" value="CAH1520945.1"/>
    <property type="molecule type" value="Genomic_DNA"/>
</dbReference>
<proteinExistence type="predicted"/>
<name>A0AAU9PZF4_9VIBR</name>
<accession>A0AAU9PZF4</accession>
<comment type="caution">
    <text evidence="1">The sequence shown here is derived from an EMBL/GenBank/DDBJ whole genome shotgun (WGS) entry which is preliminary data.</text>
</comment>
<reference evidence="1" key="1">
    <citation type="submission" date="2022-01" db="EMBL/GenBank/DDBJ databases">
        <authorList>
            <person name="Lagorce A."/>
        </authorList>
    </citation>
    <scope>NUCLEOTIDE SEQUENCE</scope>
    <source>
        <strain evidence="1">Th15_F1_D04</strain>
    </source>
</reference>
<evidence type="ECO:0000313" key="1">
    <source>
        <dbReference type="EMBL" id="CAH1520945.1"/>
    </source>
</evidence>
<dbReference type="Proteomes" id="UP001295420">
    <property type="component" value="Unassembled WGS sequence"/>
</dbReference>
<evidence type="ECO:0000313" key="2">
    <source>
        <dbReference type="Proteomes" id="UP001295420"/>
    </source>
</evidence>
<protein>
    <submittedName>
        <fullName evidence="1">Uncharacterized protein</fullName>
    </submittedName>
</protein>
<sequence length="61" mass="7201">MAYRFDYLMGIDGEIDSMNCACDFASSSDLIAKLDWYLMSKFVFIYLYKMMFPMYANGMLF</sequence>